<dbReference type="GO" id="GO:0003735">
    <property type="term" value="F:structural constituent of ribosome"/>
    <property type="evidence" value="ECO:0007669"/>
    <property type="project" value="InterPro"/>
</dbReference>
<keyword evidence="5" id="KW-1185">Reference proteome</keyword>
<keyword evidence="3" id="KW-0687">Ribonucleoprotein</keyword>
<dbReference type="GO" id="GO:0005763">
    <property type="term" value="C:mitochondrial small ribosomal subunit"/>
    <property type="evidence" value="ECO:0007669"/>
    <property type="project" value="TreeGrafter"/>
</dbReference>
<dbReference type="InterPro" id="IPR001911">
    <property type="entry name" value="Ribosomal_bS21"/>
</dbReference>
<protein>
    <submittedName>
        <fullName evidence="4">Mitochondrial 37S ribosomal protein</fullName>
    </submittedName>
</protein>
<evidence type="ECO:0000256" key="3">
    <source>
        <dbReference type="ARBA" id="ARBA00023274"/>
    </source>
</evidence>
<sequence>MFRGVTTNLLRANKPLLFSNTRGFTSATTLLQSPFPFGDTAKDALRSFPNSKAGSNNVGLNIPFKSTAQSDKIQNAAKDSSNILPEQIREEAASLMNYSTRSGRTVTVTNGDTASACRRLGGLVFANQIAIDRRKQRFHMKPGKKAELKRSMRHRKDFMKGFKRLMEVVKDAKRKGY</sequence>
<dbReference type="Proteomes" id="UP001377567">
    <property type="component" value="Unassembled WGS sequence"/>
</dbReference>
<accession>A0AAV5RVI7</accession>
<comment type="similarity">
    <text evidence="1">Belongs to the bacterial ribosomal protein bS21 family.</text>
</comment>
<dbReference type="InterPro" id="IPR052837">
    <property type="entry name" value="Mitoribosomal_bS21"/>
</dbReference>
<name>A0AAV5RVI7_MAUHU</name>
<dbReference type="EMBL" id="BTGD01000005">
    <property type="protein sequence ID" value="GMM55471.1"/>
    <property type="molecule type" value="Genomic_DNA"/>
</dbReference>
<dbReference type="Pfam" id="PF01165">
    <property type="entry name" value="Ribosomal_S21"/>
    <property type="match status" value="1"/>
</dbReference>
<comment type="caution">
    <text evidence="4">The sequence shown here is derived from an EMBL/GenBank/DDBJ whole genome shotgun (WGS) entry which is preliminary data.</text>
</comment>
<dbReference type="PANTHER" id="PTHR41237">
    <property type="entry name" value="37S RIBOSOMAL PROTEIN MRP21, MITOCHONDRIAL"/>
    <property type="match status" value="1"/>
</dbReference>
<evidence type="ECO:0000256" key="1">
    <source>
        <dbReference type="ARBA" id="ARBA00006640"/>
    </source>
</evidence>
<evidence type="ECO:0000313" key="5">
    <source>
        <dbReference type="Proteomes" id="UP001377567"/>
    </source>
</evidence>
<proteinExistence type="inferred from homology"/>
<organism evidence="4 5">
    <name type="scientific">Maudiozyma humilis</name>
    <name type="common">Sour dough yeast</name>
    <name type="synonym">Kazachstania humilis</name>
    <dbReference type="NCBI Taxonomy" id="51915"/>
    <lineage>
        <taxon>Eukaryota</taxon>
        <taxon>Fungi</taxon>
        <taxon>Dikarya</taxon>
        <taxon>Ascomycota</taxon>
        <taxon>Saccharomycotina</taxon>
        <taxon>Saccharomycetes</taxon>
        <taxon>Saccharomycetales</taxon>
        <taxon>Saccharomycetaceae</taxon>
        <taxon>Maudiozyma</taxon>
    </lineage>
</organism>
<gene>
    <name evidence="4" type="ORF">DAKH74_020870</name>
</gene>
<evidence type="ECO:0000313" key="4">
    <source>
        <dbReference type="EMBL" id="GMM55471.1"/>
    </source>
</evidence>
<dbReference type="PANTHER" id="PTHR41237:SF1">
    <property type="entry name" value="SMALL RIBOSOMAL SUBUNIT PROTEIN BS21M"/>
    <property type="match status" value="1"/>
</dbReference>
<dbReference type="GO" id="GO:0070124">
    <property type="term" value="P:mitochondrial translational initiation"/>
    <property type="evidence" value="ECO:0007669"/>
    <property type="project" value="TreeGrafter"/>
</dbReference>
<evidence type="ECO:0000256" key="2">
    <source>
        <dbReference type="ARBA" id="ARBA00022980"/>
    </source>
</evidence>
<reference evidence="4 5" key="1">
    <citation type="journal article" date="2023" name="Elife">
        <title>Identification of key yeast species and microbe-microbe interactions impacting larval growth of Drosophila in the wild.</title>
        <authorList>
            <person name="Mure A."/>
            <person name="Sugiura Y."/>
            <person name="Maeda R."/>
            <person name="Honda K."/>
            <person name="Sakurai N."/>
            <person name="Takahashi Y."/>
            <person name="Watada M."/>
            <person name="Katoh T."/>
            <person name="Gotoh A."/>
            <person name="Gotoh Y."/>
            <person name="Taniguchi I."/>
            <person name="Nakamura K."/>
            <person name="Hayashi T."/>
            <person name="Katayama T."/>
            <person name="Uemura T."/>
            <person name="Hattori Y."/>
        </authorList>
    </citation>
    <scope>NUCLEOTIDE SEQUENCE [LARGE SCALE GENOMIC DNA]</scope>
    <source>
        <strain evidence="4 5">KH-74</strain>
    </source>
</reference>
<dbReference type="AlphaFoldDB" id="A0AAV5RVI7"/>
<keyword evidence="2 4" id="KW-0689">Ribosomal protein</keyword>